<accession>A0AB39VU15</accession>
<dbReference type="InterPro" id="IPR008651">
    <property type="entry name" value="Uncharacterised_HicB"/>
</dbReference>
<sequence length="120" mass="13537">MTKKSAALNTMIIADLPALITYVPEIGMFRGKFLGLSGYCDFVSDSIQGLHREGEISLSEYLDDCRETGIDPYENQEKVKTFTLRFPESFGERLNIAAAEQQKSLNAFIVETLTERINQH</sequence>
<evidence type="ECO:0000313" key="1">
    <source>
        <dbReference type="EMBL" id="XDU73345.1"/>
    </source>
</evidence>
<dbReference type="InterPro" id="IPR013321">
    <property type="entry name" value="Arc_rbn_hlx_hlx"/>
</dbReference>
<dbReference type="InterPro" id="IPR010985">
    <property type="entry name" value="Ribbon_hlx_hlx"/>
</dbReference>
<dbReference type="EMBL" id="CP165628">
    <property type="protein sequence ID" value="XDU73345.1"/>
    <property type="molecule type" value="Genomic_DNA"/>
</dbReference>
<dbReference type="RefSeq" id="WP_369789819.1">
    <property type="nucleotide sequence ID" value="NZ_CP165628.1"/>
</dbReference>
<organism evidence="1">
    <name type="scientific">Rouxiella sp. WC2420</name>
    <dbReference type="NCBI Taxonomy" id="3234145"/>
    <lineage>
        <taxon>Bacteria</taxon>
        <taxon>Pseudomonadati</taxon>
        <taxon>Pseudomonadota</taxon>
        <taxon>Gammaproteobacteria</taxon>
        <taxon>Enterobacterales</taxon>
        <taxon>Yersiniaceae</taxon>
        <taxon>Rouxiella</taxon>
    </lineage>
</organism>
<dbReference type="AlphaFoldDB" id="A0AB39VU15"/>
<proteinExistence type="predicted"/>
<dbReference type="GO" id="GO:0043565">
    <property type="term" value="F:sequence-specific DNA binding"/>
    <property type="evidence" value="ECO:0007669"/>
    <property type="project" value="UniProtKB-ARBA"/>
</dbReference>
<reference evidence="1" key="1">
    <citation type="submission" date="2024-07" db="EMBL/GenBank/DDBJ databases">
        <authorList>
            <person name="Biller S.J."/>
        </authorList>
    </citation>
    <scope>NUCLEOTIDE SEQUENCE</scope>
    <source>
        <strain evidence="1">WC2420</strain>
    </source>
</reference>
<gene>
    <name evidence="1" type="ORF">AB3G37_04325</name>
</gene>
<dbReference type="SUPFAM" id="SSF47598">
    <property type="entry name" value="Ribbon-helix-helix"/>
    <property type="match status" value="1"/>
</dbReference>
<dbReference type="GO" id="GO:0006355">
    <property type="term" value="P:regulation of DNA-templated transcription"/>
    <property type="evidence" value="ECO:0007669"/>
    <property type="project" value="InterPro"/>
</dbReference>
<protein>
    <submittedName>
        <fullName evidence="1">Type II toxin-antitoxin system HicB family antitoxin</fullName>
    </submittedName>
</protein>
<dbReference type="Pfam" id="PF05534">
    <property type="entry name" value="HicB"/>
    <property type="match status" value="1"/>
</dbReference>
<name>A0AB39VU15_9GAMM</name>
<dbReference type="Gene3D" id="1.10.1220.10">
    <property type="entry name" value="Met repressor-like"/>
    <property type="match status" value="1"/>
</dbReference>